<dbReference type="Pfam" id="PF00551">
    <property type="entry name" value="Formyl_trans_N"/>
    <property type="match status" value="1"/>
</dbReference>
<dbReference type="SUPFAM" id="SSF53328">
    <property type="entry name" value="Formyltransferase"/>
    <property type="match status" value="1"/>
</dbReference>
<dbReference type="KEGG" id="fuv:JR347_14635"/>
<dbReference type="Pfam" id="PF02911">
    <property type="entry name" value="Formyl_trans_C"/>
    <property type="match status" value="1"/>
</dbReference>
<dbReference type="PROSITE" id="PS00373">
    <property type="entry name" value="GART"/>
    <property type="match status" value="1"/>
</dbReference>
<evidence type="ECO:0000259" key="2">
    <source>
        <dbReference type="Pfam" id="PF02911"/>
    </source>
</evidence>
<protein>
    <submittedName>
        <fullName evidence="3">Methionyl-tRNA formyltransferase</fullName>
    </submittedName>
</protein>
<dbReference type="InterPro" id="IPR011034">
    <property type="entry name" value="Formyl_transferase-like_C_sf"/>
</dbReference>
<evidence type="ECO:0000259" key="1">
    <source>
        <dbReference type="Pfam" id="PF00551"/>
    </source>
</evidence>
<evidence type="ECO:0000313" key="3">
    <source>
        <dbReference type="EMBL" id="QSE96820.1"/>
    </source>
</evidence>
<organism evidence="3 4">
    <name type="scientific">Fulvivirga lutea</name>
    <dbReference type="NCBI Taxonomy" id="2810512"/>
    <lineage>
        <taxon>Bacteria</taxon>
        <taxon>Pseudomonadati</taxon>
        <taxon>Bacteroidota</taxon>
        <taxon>Cytophagia</taxon>
        <taxon>Cytophagales</taxon>
        <taxon>Fulvivirgaceae</taxon>
        <taxon>Fulvivirga</taxon>
    </lineage>
</organism>
<dbReference type="Gene3D" id="3.40.50.12230">
    <property type="match status" value="1"/>
</dbReference>
<dbReference type="GO" id="GO:0005829">
    <property type="term" value="C:cytosol"/>
    <property type="evidence" value="ECO:0007669"/>
    <property type="project" value="TreeGrafter"/>
</dbReference>
<name>A0A975A046_9BACT</name>
<gene>
    <name evidence="3" type="ORF">JR347_14635</name>
</gene>
<dbReference type="EMBL" id="CP070608">
    <property type="protein sequence ID" value="QSE96820.1"/>
    <property type="molecule type" value="Genomic_DNA"/>
</dbReference>
<dbReference type="PANTHER" id="PTHR11138">
    <property type="entry name" value="METHIONYL-TRNA FORMYLTRANSFERASE"/>
    <property type="match status" value="1"/>
</dbReference>
<dbReference type="CDD" id="cd08702">
    <property type="entry name" value="Arna_FMT_C"/>
    <property type="match status" value="1"/>
</dbReference>
<dbReference type="InterPro" id="IPR036477">
    <property type="entry name" value="Formyl_transf_N_sf"/>
</dbReference>
<dbReference type="InterPro" id="IPR002376">
    <property type="entry name" value="Formyl_transf_N"/>
</dbReference>
<evidence type="ECO:0000313" key="4">
    <source>
        <dbReference type="Proteomes" id="UP000662783"/>
    </source>
</evidence>
<proteinExistence type="predicted"/>
<feature type="domain" description="Formyl transferase C-terminal" evidence="2">
    <location>
        <begin position="206"/>
        <end position="287"/>
    </location>
</feature>
<dbReference type="PANTHER" id="PTHR11138:SF5">
    <property type="entry name" value="METHIONYL-TRNA FORMYLTRANSFERASE, MITOCHONDRIAL"/>
    <property type="match status" value="1"/>
</dbReference>
<sequence length="297" mass="34061">MNRLKIGYFADGPWSHKAFHLLISDENIEIVFIVPRTDSTDDTLFTFSQKYDIPFFKGVKINSNDFLEIATSYDCDLFVSMSFDQIFRERIINLPKLKTINCHAGKLPFYRGRNILNWALINDEKEFGITVHYMDEGIDTGDIILQRSFPITDNDDYSTLLDVAHNECASILYDAVKLIQNNKADRIQQSEIHPEGFYCGRRGPGDENIDWNMTSRELFNFIRAIAKPGPIATATLGYNKVKINRARLIQDAPCYINTPGQLLKKTNDGFLVKTKDSFIEILEIESKIKLRVGDKLE</sequence>
<dbReference type="InterPro" id="IPR005793">
    <property type="entry name" value="Formyl_trans_C"/>
</dbReference>
<dbReference type="CDD" id="cd08369">
    <property type="entry name" value="FMT_core"/>
    <property type="match status" value="1"/>
</dbReference>
<reference evidence="3" key="1">
    <citation type="submission" date="2021-02" db="EMBL/GenBank/DDBJ databases">
        <title>Fulvivirga sp. S481 isolated from sea water.</title>
        <authorList>
            <person name="Bae S.S."/>
            <person name="Baek K."/>
        </authorList>
    </citation>
    <scope>NUCLEOTIDE SEQUENCE</scope>
    <source>
        <strain evidence="3">S481</strain>
    </source>
</reference>
<dbReference type="Proteomes" id="UP000662783">
    <property type="component" value="Chromosome"/>
</dbReference>
<dbReference type="RefSeq" id="WP_205721334.1">
    <property type="nucleotide sequence ID" value="NZ_CP070608.1"/>
</dbReference>
<keyword evidence="4" id="KW-1185">Reference proteome</keyword>
<dbReference type="AlphaFoldDB" id="A0A975A046"/>
<accession>A0A975A046</accession>
<dbReference type="InterPro" id="IPR001555">
    <property type="entry name" value="GART_AS"/>
</dbReference>
<feature type="domain" description="Formyl transferase N-terminal" evidence="1">
    <location>
        <begin position="48"/>
        <end position="175"/>
    </location>
</feature>
<dbReference type="SUPFAM" id="SSF50486">
    <property type="entry name" value="FMT C-terminal domain-like"/>
    <property type="match status" value="1"/>
</dbReference>
<dbReference type="GO" id="GO:0004479">
    <property type="term" value="F:methionyl-tRNA formyltransferase activity"/>
    <property type="evidence" value="ECO:0007669"/>
    <property type="project" value="TreeGrafter"/>
</dbReference>